<gene>
    <name evidence="1" type="ORF">UFOVP622_49</name>
</gene>
<name>A0A6J5N3X2_9CAUD</name>
<organism evidence="1">
    <name type="scientific">uncultured Caudovirales phage</name>
    <dbReference type="NCBI Taxonomy" id="2100421"/>
    <lineage>
        <taxon>Viruses</taxon>
        <taxon>Duplodnaviria</taxon>
        <taxon>Heunggongvirae</taxon>
        <taxon>Uroviricota</taxon>
        <taxon>Caudoviricetes</taxon>
        <taxon>Peduoviridae</taxon>
        <taxon>Maltschvirus</taxon>
        <taxon>Maltschvirus maltsch</taxon>
    </lineage>
</organism>
<reference evidence="1" key="1">
    <citation type="submission" date="2020-04" db="EMBL/GenBank/DDBJ databases">
        <authorList>
            <person name="Chiriac C."/>
            <person name="Salcher M."/>
            <person name="Ghai R."/>
            <person name="Kavagutti S V."/>
        </authorList>
    </citation>
    <scope>NUCLEOTIDE SEQUENCE</scope>
</reference>
<evidence type="ECO:0000313" key="1">
    <source>
        <dbReference type="EMBL" id="CAB4153448.1"/>
    </source>
</evidence>
<protein>
    <submittedName>
        <fullName evidence="1">Uncharacterized protein</fullName>
    </submittedName>
</protein>
<sequence>MKTLRISKTIFPKDKPKDFNEWAMYFWGLYGKEMDRVKNLKNWDRNTYTIKTK</sequence>
<accession>A0A6J5N3X2</accession>
<proteinExistence type="predicted"/>
<dbReference type="EMBL" id="LR796594">
    <property type="protein sequence ID" value="CAB4153448.1"/>
    <property type="molecule type" value="Genomic_DNA"/>
</dbReference>